<reference evidence="1" key="2">
    <citation type="submission" date="2023-01" db="EMBL/GenBank/DDBJ databases">
        <authorList>
            <person name="Petersen C."/>
        </authorList>
    </citation>
    <scope>NUCLEOTIDE SEQUENCE</scope>
    <source>
        <strain evidence="1">IBT 15450</strain>
    </source>
</reference>
<dbReference type="EMBL" id="JAQJZL010000017">
    <property type="protein sequence ID" value="KAJ6022326.1"/>
    <property type="molecule type" value="Genomic_DNA"/>
</dbReference>
<comment type="caution">
    <text evidence="1">The sequence shown here is derived from an EMBL/GenBank/DDBJ whole genome shotgun (WGS) entry which is preliminary data.</text>
</comment>
<gene>
    <name evidence="1" type="ORF">N7460_014070</name>
</gene>
<protein>
    <submittedName>
        <fullName evidence="1">Uncharacterized protein</fullName>
    </submittedName>
</protein>
<reference evidence="1" key="1">
    <citation type="journal article" date="2023" name="IMA Fungus">
        <title>Comparative genomic study of the Penicillium genus elucidates a diverse pangenome and 15 lateral gene transfer events.</title>
        <authorList>
            <person name="Petersen C."/>
            <person name="Sorensen T."/>
            <person name="Nielsen M.R."/>
            <person name="Sondergaard T.E."/>
            <person name="Sorensen J.L."/>
            <person name="Fitzpatrick D.A."/>
            <person name="Frisvad J.C."/>
            <person name="Nielsen K.L."/>
        </authorList>
    </citation>
    <scope>NUCLEOTIDE SEQUENCE</scope>
    <source>
        <strain evidence="1">IBT 15450</strain>
    </source>
</reference>
<name>A0AAD6HXL4_PENCN</name>
<proteinExistence type="predicted"/>
<accession>A0AAD6HXL4</accession>
<evidence type="ECO:0000313" key="2">
    <source>
        <dbReference type="Proteomes" id="UP001219568"/>
    </source>
</evidence>
<dbReference type="AlphaFoldDB" id="A0AAD6HXL4"/>
<evidence type="ECO:0000313" key="1">
    <source>
        <dbReference type="EMBL" id="KAJ6022326.1"/>
    </source>
</evidence>
<keyword evidence="2" id="KW-1185">Reference proteome</keyword>
<organism evidence="1 2">
    <name type="scientific">Penicillium canescens</name>
    <dbReference type="NCBI Taxonomy" id="5083"/>
    <lineage>
        <taxon>Eukaryota</taxon>
        <taxon>Fungi</taxon>
        <taxon>Dikarya</taxon>
        <taxon>Ascomycota</taxon>
        <taxon>Pezizomycotina</taxon>
        <taxon>Eurotiomycetes</taxon>
        <taxon>Eurotiomycetidae</taxon>
        <taxon>Eurotiales</taxon>
        <taxon>Aspergillaceae</taxon>
        <taxon>Penicillium</taxon>
    </lineage>
</organism>
<dbReference type="Proteomes" id="UP001219568">
    <property type="component" value="Unassembled WGS sequence"/>
</dbReference>
<sequence length="65" mass="7115">MNSTAPYAISATDRTSLIDIVETHFMSWIILVGLIRLHMRLTIGGPVQIDNVVVLAGSTESKCEE</sequence>